<feature type="transmembrane region" description="Helical" evidence="9">
    <location>
        <begin position="55"/>
        <end position="75"/>
    </location>
</feature>
<dbReference type="Gene3D" id="1.20.120.1780">
    <property type="entry name" value="UbiA prenyltransferase"/>
    <property type="match status" value="1"/>
</dbReference>
<gene>
    <name evidence="10" type="ORF">UFOPK3564_02095</name>
</gene>
<dbReference type="InterPro" id="IPR026046">
    <property type="entry name" value="UBIAD1"/>
</dbReference>
<evidence type="ECO:0000313" key="10">
    <source>
        <dbReference type="EMBL" id="CAB4925803.1"/>
    </source>
</evidence>
<reference evidence="10" key="1">
    <citation type="submission" date="2020-05" db="EMBL/GenBank/DDBJ databases">
        <authorList>
            <person name="Chiriac C."/>
            <person name="Salcher M."/>
            <person name="Ghai R."/>
            <person name="Kavagutti S V."/>
        </authorList>
    </citation>
    <scope>NUCLEOTIDE SEQUENCE</scope>
</reference>
<dbReference type="InterPro" id="IPR044878">
    <property type="entry name" value="UbiA_sf"/>
</dbReference>
<evidence type="ECO:0000256" key="2">
    <source>
        <dbReference type="ARBA" id="ARBA00004863"/>
    </source>
</evidence>
<keyword evidence="6 9" id="KW-0812">Transmembrane</keyword>
<dbReference type="EMBL" id="CAFBMK010000131">
    <property type="protein sequence ID" value="CAB4925803.1"/>
    <property type="molecule type" value="Genomic_DNA"/>
</dbReference>
<evidence type="ECO:0000256" key="5">
    <source>
        <dbReference type="ARBA" id="ARBA00022679"/>
    </source>
</evidence>
<evidence type="ECO:0000256" key="1">
    <source>
        <dbReference type="ARBA" id="ARBA00004141"/>
    </source>
</evidence>
<comment type="pathway">
    <text evidence="2">Quinol/quinone metabolism; menaquinone biosynthesis.</text>
</comment>
<comment type="subcellular location">
    <subcellularLocation>
        <location evidence="1">Membrane</location>
        <topology evidence="1">Multi-pass membrane protein</topology>
    </subcellularLocation>
</comment>
<feature type="transmembrane region" description="Helical" evidence="9">
    <location>
        <begin position="107"/>
        <end position="126"/>
    </location>
</feature>
<feature type="transmembrane region" description="Helical" evidence="9">
    <location>
        <begin position="132"/>
        <end position="150"/>
    </location>
</feature>
<feature type="transmembrane region" description="Helical" evidence="9">
    <location>
        <begin position="186"/>
        <end position="206"/>
    </location>
</feature>
<keyword evidence="7 9" id="KW-1133">Transmembrane helix</keyword>
<dbReference type="GO" id="GO:0016020">
    <property type="term" value="C:membrane"/>
    <property type="evidence" value="ECO:0007669"/>
    <property type="project" value="UniProtKB-SubCell"/>
</dbReference>
<dbReference type="PANTHER" id="PTHR13929">
    <property type="entry name" value="1,4-DIHYDROXY-2-NAPHTHOATE OCTAPRENYLTRANSFERASE"/>
    <property type="match status" value="1"/>
</dbReference>
<evidence type="ECO:0000256" key="4">
    <source>
        <dbReference type="ARBA" id="ARBA00022475"/>
    </source>
</evidence>
<evidence type="ECO:0000256" key="3">
    <source>
        <dbReference type="ARBA" id="ARBA00022428"/>
    </source>
</evidence>
<evidence type="ECO:0000256" key="7">
    <source>
        <dbReference type="ARBA" id="ARBA00022989"/>
    </source>
</evidence>
<keyword evidence="3" id="KW-0474">Menaquinone biosynthesis</keyword>
<dbReference type="HAMAP" id="MF_01937">
    <property type="entry name" value="MenA_1"/>
    <property type="match status" value="1"/>
</dbReference>
<name>A0A6J7I4I9_9ZZZZ</name>
<dbReference type="CDD" id="cd13962">
    <property type="entry name" value="PT_UbiA_UBIAD1"/>
    <property type="match status" value="1"/>
</dbReference>
<keyword evidence="8 9" id="KW-0472">Membrane</keyword>
<dbReference type="InterPro" id="IPR004657">
    <property type="entry name" value="MenA"/>
</dbReference>
<dbReference type="NCBIfam" id="NF004751">
    <property type="entry name" value="PRK06080.1-3"/>
    <property type="match status" value="1"/>
</dbReference>
<accession>A0A6J7I4I9</accession>
<dbReference type="PANTHER" id="PTHR13929:SF0">
    <property type="entry name" value="UBIA PRENYLTRANSFERASE DOMAIN-CONTAINING PROTEIN 1"/>
    <property type="match status" value="1"/>
</dbReference>
<evidence type="ECO:0000256" key="9">
    <source>
        <dbReference type="SAM" id="Phobius"/>
    </source>
</evidence>
<feature type="transmembrane region" description="Helical" evidence="9">
    <location>
        <begin position="162"/>
        <end position="180"/>
    </location>
</feature>
<dbReference type="GO" id="GO:0046428">
    <property type="term" value="F:1,4-dihydroxy-2-naphthoate polyprenyltransferase activity"/>
    <property type="evidence" value="ECO:0007669"/>
    <property type="project" value="InterPro"/>
</dbReference>
<keyword evidence="5" id="KW-0808">Transferase</keyword>
<dbReference type="UniPathway" id="UPA00079"/>
<proteinExistence type="inferred from homology"/>
<sequence length="311" mass="32414">MSTHAEYAADAGGGGPRPSPVRIWFLAARPKTLPVGLAPVLVGTALAIQQDAFRLLPFLAALLGALFIQVGANLANDYSDARRGADSDDRLGPLRVTAGDLVPPRQVLLATYLTFGVAVLCGVYLIAEAGWVILAIGAASIVAGLLYTGGPRPYGYAGLGELFVFLFFGLVAVTGTHYSLTEEFDGTALALAVPVGLMAAAVLVVNNVRDIDTDRRANKNTLAVRLGRARTRQLYAAMHVAAYVVTALIGAIDADLTLWLLISLLGIPLSVQLARTVATHTDGPTLNGALAGTGRLELVFCVLLSAGILLS</sequence>
<dbReference type="PIRSF" id="PIRSF005355">
    <property type="entry name" value="UBIAD1"/>
    <property type="match status" value="1"/>
</dbReference>
<keyword evidence="4" id="KW-1003">Cell membrane</keyword>
<protein>
    <submittedName>
        <fullName evidence="10">Unannotated protein</fullName>
    </submittedName>
</protein>
<dbReference type="AlphaFoldDB" id="A0A6J7I4I9"/>
<dbReference type="Pfam" id="PF01040">
    <property type="entry name" value="UbiA"/>
    <property type="match status" value="1"/>
</dbReference>
<dbReference type="GO" id="GO:0009234">
    <property type="term" value="P:menaquinone biosynthetic process"/>
    <property type="evidence" value="ECO:0007669"/>
    <property type="project" value="UniProtKB-UniPathway"/>
</dbReference>
<dbReference type="GO" id="GO:0042371">
    <property type="term" value="P:vitamin K biosynthetic process"/>
    <property type="evidence" value="ECO:0007669"/>
    <property type="project" value="TreeGrafter"/>
</dbReference>
<evidence type="ECO:0000256" key="8">
    <source>
        <dbReference type="ARBA" id="ARBA00023136"/>
    </source>
</evidence>
<dbReference type="InterPro" id="IPR000537">
    <property type="entry name" value="UbiA_prenyltransferase"/>
</dbReference>
<feature type="transmembrane region" description="Helical" evidence="9">
    <location>
        <begin position="289"/>
        <end position="310"/>
    </location>
</feature>
<dbReference type="Gene3D" id="1.10.357.140">
    <property type="entry name" value="UbiA prenyltransferase"/>
    <property type="match status" value="1"/>
</dbReference>
<organism evidence="10">
    <name type="scientific">freshwater metagenome</name>
    <dbReference type="NCBI Taxonomy" id="449393"/>
    <lineage>
        <taxon>unclassified sequences</taxon>
        <taxon>metagenomes</taxon>
        <taxon>ecological metagenomes</taxon>
    </lineage>
</organism>
<dbReference type="NCBIfam" id="TIGR00751">
    <property type="entry name" value="menA"/>
    <property type="match status" value="1"/>
</dbReference>
<feature type="transmembrane region" description="Helical" evidence="9">
    <location>
        <begin position="234"/>
        <end position="252"/>
    </location>
</feature>
<evidence type="ECO:0000256" key="6">
    <source>
        <dbReference type="ARBA" id="ARBA00022692"/>
    </source>
</evidence>